<dbReference type="PATRIC" id="fig|1217710.3.peg.3277"/>
<dbReference type="eggNOG" id="COG1538">
    <property type="taxonomic scope" value="Bacteria"/>
</dbReference>
<comment type="caution">
    <text evidence="8">The sequence shown here is derived from an EMBL/GenBank/DDBJ whole genome shotgun (WGS) entry which is preliminary data.</text>
</comment>
<dbReference type="EMBL" id="APPE01000082">
    <property type="protein sequence ID" value="ENU97690.1"/>
    <property type="molecule type" value="Genomic_DNA"/>
</dbReference>
<comment type="subcellular location">
    <subcellularLocation>
        <location evidence="1">Cell outer membrane</location>
    </subcellularLocation>
</comment>
<keyword evidence="7" id="KW-0998">Cell outer membrane</keyword>
<dbReference type="NCBIfam" id="TIGR01844">
    <property type="entry name" value="type_I_sec_TolC"/>
    <property type="match status" value="1"/>
</dbReference>
<comment type="similarity">
    <text evidence="2">Belongs to the outer membrane factor (OMF) (TC 1.B.17) family.</text>
</comment>
<dbReference type="SUPFAM" id="SSF56954">
    <property type="entry name" value="Outer membrane efflux proteins (OEP)"/>
    <property type="match status" value="1"/>
</dbReference>
<dbReference type="RefSeq" id="WP_004786226.1">
    <property type="nucleotide sequence ID" value="NZ_KB849405.1"/>
</dbReference>
<evidence type="ECO:0000313" key="8">
    <source>
        <dbReference type="EMBL" id="ENU97690.1"/>
    </source>
</evidence>
<evidence type="ECO:0000313" key="9">
    <source>
        <dbReference type="Proteomes" id="UP000013070"/>
    </source>
</evidence>
<dbReference type="Proteomes" id="UP000013070">
    <property type="component" value="Unassembled WGS sequence"/>
</dbReference>
<evidence type="ECO:0000256" key="3">
    <source>
        <dbReference type="ARBA" id="ARBA00022448"/>
    </source>
</evidence>
<dbReference type="Pfam" id="PF02321">
    <property type="entry name" value="OEP"/>
    <property type="match status" value="2"/>
</dbReference>
<dbReference type="PANTHER" id="PTHR30026:SF22">
    <property type="entry name" value="OUTER MEMBRANE EFFLUX PROTEIN"/>
    <property type="match status" value="1"/>
</dbReference>
<evidence type="ECO:0000256" key="6">
    <source>
        <dbReference type="ARBA" id="ARBA00023136"/>
    </source>
</evidence>
<protein>
    <recommendedName>
        <fullName evidence="10">RND transporter</fullName>
    </recommendedName>
</protein>
<evidence type="ECO:0000256" key="7">
    <source>
        <dbReference type="ARBA" id="ARBA00023237"/>
    </source>
</evidence>
<dbReference type="AlphaFoldDB" id="N8VDL7"/>
<evidence type="ECO:0000256" key="2">
    <source>
        <dbReference type="ARBA" id="ARBA00007613"/>
    </source>
</evidence>
<evidence type="ECO:0000256" key="1">
    <source>
        <dbReference type="ARBA" id="ARBA00004442"/>
    </source>
</evidence>
<keyword evidence="9" id="KW-1185">Reference proteome</keyword>
<name>N8VDL7_9GAMM</name>
<dbReference type="InterPro" id="IPR051906">
    <property type="entry name" value="TolC-like"/>
</dbReference>
<dbReference type="GO" id="GO:1990281">
    <property type="term" value="C:efflux pump complex"/>
    <property type="evidence" value="ECO:0007669"/>
    <property type="project" value="TreeGrafter"/>
</dbReference>
<organism evidence="8 9">
    <name type="scientific">Acinetobacter variabilis</name>
    <dbReference type="NCBI Taxonomy" id="70346"/>
    <lineage>
        <taxon>Bacteria</taxon>
        <taxon>Pseudomonadati</taxon>
        <taxon>Pseudomonadota</taxon>
        <taxon>Gammaproteobacteria</taxon>
        <taxon>Moraxellales</taxon>
        <taxon>Moraxellaceae</taxon>
        <taxon>Acinetobacter</taxon>
    </lineage>
</organism>
<keyword evidence="4" id="KW-1134">Transmembrane beta strand</keyword>
<accession>N8VDL7</accession>
<dbReference type="GO" id="GO:0009279">
    <property type="term" value="C:cell outer membrane"/>
    <property type="evidence" value="ECO:0007669"/>
    <property type="project" value="UniProtKB-SubCell"/>
</dbReference>
<gene>
    <name evidence="8" type="ORF">F969_03408</name>
</gene>
<evidence type="ECO:0008006" key="10">
    <source>
        <dbReference type="Google" id="ProtNLM"/>
    </source>
</evidence>
<proteinExistence type="inferred from homology"/>
<dbReference type="InterPro" id="IPR010130">
    <property type="entry name" value="T1SS_OMP_TolC"/>
</dbReference>
<dbReference type="HOGENOM" id="CLU_012817_0_3_6"/>
<dbReference type="InterPro" id="IPR003423">
    <property type="entry name" value="OMP_efflux"/>
</dbReference>
<reference evidence="8 9" key="1">
    <citation type="submission" date="2013-02" db="EMBL/GenBank/DDBJ databases">
        <title>The Genome Sequence of Acinetobacter sp. NIPH 899.</title>
        <authorList>
            <consortium name="The Broad Institute Genome Sequencing Platform"/>
            <consortium name="The Broad Institute Genome Sequencing Center for Infectious Disease"/>
            <person name="Cerqueira G."/>
            <person name="Feldgarden M."/>
            <person name="Courvalin P."/>
            <person name="Perichon B."/>
            <person name="Grillot-Courvalin C."/>
            <person name="Clermont D."/>
            <person name="Rocha E."/>
            <person name="Yoon E.-J."/>
            <person name="Nemec A."/>
            <person name="Walker B."/>
            <person name="Young S.K."/>
            <person name="Zeng Q."/>
            <person name="Gargeya S."/>
            <person name="Fitzgerald M."/>
            <person name="Haas B."/>
            <person name="Abouelleil A."/>
            <person name="Alvarado L."/>
            <person name="Arachchi H.M."/>
            <person name="Berlin A.M."/>
            <person name="Chapman S.B."/>
            <person name="Dewar J."/>
            <person name="Goldberg J."/>
            <person name="Griggs A."/>
            <person name="Gujja S."/>
            <person name="Hansen M."/>
            <person name="Howarth C."/>
            <person name="Imamovic A."/>
            <person name="Larimer J."/>
            <person name="McCowan C."/>
            <person name="Murphy C."/>
            <person name="Neiman D."/>
            <person name="Pearson M."/>
            <person name="Priest M."/>
            <person name="Roberts A."/>
            <person name="Saif S."/>
            <person name="Shea T."/>
            <person name="Sisk P."/>
            <person name="Sykes S."/>
            <person name="Wortman J."/>
            <person name="Nusbaum C."/>
            <person name="Birren B."/>
        </authorList>
    </citation>
    <scope>NUCLEOTIDE SEQUENCE [LARGE SCALE GENOMIC DNA]</scope>
    <source>
        <strain evidence="8 9">NIPH 899</strain>
    </source>
</reference>
<keyword evidence="3" id="KW-0813">Transport</keyword>
<evidence type="ECO:0000256" key="4">
    <source>
        <dbReference type="ARBA" id="ARBA00022452"/>
    </source>
</evidence>
<dbReference type="GO" id="GO:0015562">
    <property type="term" value="F:efflux transmembrane transporter activity"/>
    <property type="evidence" value="ECO:0007669"/>
    <property type="project" value="InterPro"/>
</dbReference>
<keyword evidence="5" id="KW-0812">Transmembrane</keyword>
<evidence type="ECO:0000256" key="5">
    <source>
        <dbReference type="ARBA" id="ARBA00022692"/>
    </source>
</evidence>
<keyword evidence="6" id="KW-0472">Membrane</keyword>
<sequence>MQFRVQHLKNVQEIIDKNKGIWVILLLPLSVPFVHAENSQNYFNNIKSGLGKLIAPEPTRSAQTIDISSLSQYSLDTSKVAELPQISRPQQAQSSIRPINAGIPAKMSLIEAVHTAVQRRPEIAQSISSLSAQAANIDVAKAAYYPQLSGGVSTGDLTSGERGRQVVSLNATQKLYDFGKIRTNVSVEEARLAEDQARVLVSLDQVALEVADTIVNIKRYQEITKIAEQQIQGIARIAEIANLRARAGISTQADPVQAQSNLEAAQSNLIVQQTQLRQYQQRLRTLLGFDVSAIQWEIPDRIVTQANLYQDPEFTQIPSMILAHSGVDVARLQKDQARLSRYPTINLKGSLSQAVNGRNPNNNEDDGFYNSIMIEASSNFYQGGAVRSQARAASYAEEAARAQVNTVYLDVLDQVRLIREQIENKQRQMDVLAQRRETTVRTKELYQEQYKLGTRTVVDLLNAEQAIHSAAQEIESARYDIYSAIVQYIQVTGRTRDIYALNRISIQGFEVQP</sequence>
<dbReference type="Gene3D" id="1.20.1600.10">
    <property type="entry name" value="Outer membrane efflux proteins (OEP)"/>
    <property type="match status" value="1"/>
</dbReference>
<dbReference type="PANTHER" id="PTHR30026">
    <property type="entry name" value="OUTER MEMBRANE PROTEIN TOLC"/>
    <property type="match status" value="1"/>
</dbReference>
<dbReference type="GO" id="GO:0015288">
    <property type="term" value="F:porin activity"/>
    <property type="evidence" value="ECO:0007669"/>
    <property type="project" value="TreeGrafter"/>
</dbReference>